<keyword evidence="3" id="KW-0812">Transmembrane</keyword>
<sequence length="151" mass="17352">MQPQLRIATSSDLTLLVDFMRQFYAIDKYPFDATIARRVMQQIVEDGSLGRVWLIDYVGAAIGYVVLAFGFSLEYHGRDAFIDELFLLDAYRGQRLGTRILQCVLDACPALGIHALHLEVERSNMAGQRLYRKHGFTEHDRHFLTRMINIS</sequence>
<dbReference type="RefSeq" id="WP_220208694.1">
    <property type="nucleotide sequence ID" value="NZ_BNJK01000002.1"/>
</dbReference>
<dbReference type="GO" id="GO:0016747">
    <property type="term" value="F:acyltransferase activity, transferring groups other than amino-acyl groups"/>
    <property type="evidence" value="ECO:0007669"/>
    <property type="project" value="InterPro"/>
</dbReference>
<gene>
    <name evidence="5" type="ORF">KSF_079660</name>
</gene>
<feature type="domain" description="N-acetyltransferase" evidence="4">
    <location>
        <begin position="3"/>
        <end position="151"/>
    </location>
</feature>
<dbReference type="InterPro" id="IPR016181">
    <property type="entry name" value="Acyl_CoA_acyltransferase"/>
</dbReference>
<keyword evidence="3" id="KW-0472">Membrane</keyword>
<name>A0A8J3ISS0_9CHLR</name>
<dbReference type="PROSITE" id="PS51186">
    <property type="entry name" value="GNAT"/>
    <property type="match status" value="1"/>
</dbReference>
<evidence type="ECO:0000256" key="3">
    <source>
        <dbReference type="SAM" id="Phobius"/>
    </source>
</evidence>
<keyword evidence="3" id="KW-1133">Transmembrane helix</keyword>
<dbReference type="AlphaFoldDB" id="A0A8J3ISS0"/>
<reference evidence="5" key="1">
    <citation type="submission" date="2020-10" db="EMBL/GenBank/DDBJ databases">
        <title>Taxonomic study of unclassified bacteria belonging to the class Ktedonobacteria.</title>
        <authorList>
            <person name="Yabe S."/>
            <person name="Wang C.M."/>
            <person name="Zheng Y."/>
            <person name="Sakai Y."/>
            <person name="Cavaletti L."/>
            <person name="Monciardini P."/>
            <person name="Donadio S."/>
        </authorList>
    </citation>
    <scope>NUCLEOTIDE SEQUENCE</scope>
    <source>
        <strain evidence="5">ID150040</strain>
    </source>
</reference>
<dbReference type="InterPro" id="IPR000182">
    <property type="entry name" value="GNAT_dom"/>
</dbReference>
<dbReference type="Gene3D" id="3.40.630.30">
    <property type="match status" value="1"/>
</dbReference>
<evidence type="ECO:0000313" key="5">
    <source>
        <dbReference type="EMBL" id="GHO97918.1"/>
    </source>
</evidence>
<dbReference type="SUPFAM" id="SSF55729">
    <property type="entry name" value="Acyl-CoA N-acyltransferases (Nat)"/>
    <property type="match status" value="1"/>
</dbReference>
<keyword evidence="2" id="KW-0012">Acyltransferase</keyword>
<dbReference type="EMBL" id="BNJK01000002">
    <property type="protein sequence ID" value="GHO97918.1"/>
    <property type="molecule type" value="Genomic_DNA"/>
</dbReference>
<keyword evidence="6" id="KW-1185">Reference proteome</keyword>
<proteinExistence type="predicted"/>
<keyword evidence="1" id="KW-0808">Transferase</keyword>
<protein>
    <recommendedName>
        <fullName evidence="4">N-acetyltransferase domain-containing protein</fullName>
    </recommendedName>
</protein>
<organism evidence="5 6">
    <name type="scientific">Reticulibacter mediterranei</name>
    <dbReference type="NCBI Taxonomy" id="2778369"/>
    <lineage>
        <taxon>Bacteria</taxon>
        <taxon>Bacillati</taxon>
        <taxon>Chloroflexota</taxon>
        <taxon>Ktedonobacteria</taxon>
        <taxon>Ktedonobacterales</taxon>
        <taxon>Reticulibacteraceae</taxon>
        <taxon>Reticulibacter</taxon>
    </lineage>
</organism>
<evidence type="ECO:0000259" key="4">
    <source>
        <dbReference type="PROSITE" id="PS51186"/>
    </source>
</evidence>
<accession>A0A8J3ISS0</accession>
<evidence type="ECO:0000256" key="2">
    <source>
        <dbReference type="ARBA" id="ARBA00023315"/>
    </source>
</evidence>
<comment type="caution">
    <text evidence="5">The sequence shown here is derived from an EMBL/GenBank/DDBJ whole genome shotgun (WGS) entry which is preliminary data.</text>
</comment>
<evidence type="ECO:0000256" key="1">
    <source>
        <dbReference type="ARBA" id="ARBA00022679"/>
    </source>
</evidence>
<dbReference type="Proteomes" id="UP000597444">
    <property type="component" value="Unassembled WGS sequence"/>
</dbReference>
<dbReference type="InterPro" id="IPR050832">
    <property type="entry name" value="Bact_Acetyltransf"/>
</dbReference>
<dbReference type="CDD" id="cd04301">
    <property type="entry name" value="NAT_SF"/>
    <property type="match status" value="1"/>
</dbReference>
<feature type="transmembrane region" description="Helical" evidence="3">
    <location>
        <begin position="54"/>
        <end position="73"/>
    </location>
</feature>
<dbReference type="Pfam" id="PF00583">
    <property type="entry name" value="Acetyltransf_1"/>
    <property type="match status" value="1"/>
</dbReference>
<dbReference type="PANTHER" id="PTHR43877">
    <property type="entry name" value="AMINOALKYLPHOSPHONATE N-ACETYLTRANSFERASE-RELATED-RELATED"/>
    <property type="match status" value="1"/>
</dbReference>
<evidence type="ECO:0000313" key="6">
    <source>
        <dbReference type="Proteomes" id="UP000597444"/>
    </source>
</evidence>